<reference evidence="1" key="1">
    <citation type="journal article" date="2015" name="Nature">
        <title>Complex archaea that bridge the gap between prokaryotes and eukaryotes.</title>
        <authorList>
            <person name="Spang A."/>
            <person name="Saw J.H."/>
            <person name="Jorgensen S.L."/>
            <person name="Zaremba-Niedzwiedzka K."/>
            <person name="Martijn J."/>
            <person name="Lind A.E."/>
            <person name="van Eijk R."/>
            <person name="Schleper C."/>
            <person name="Guy L."/>
            <person name="Ettema T.J."/>
        </authorList>
    </citation>
    <scope>NUCLEOTIDE SEQUENCE</scope>
</reference>
<comment type="caution">
    <text evidence="1">The sequence shown here is derived from an EMBL/GenBank/DDBJ whole genome shotgun (WGS) entry which is preliminary data.</text>
</comment>
<evidence type="ECO:0008006" key="2">
    <source>
        <dbReference type="Google" id="ProtNLM"/>
    </source>
</evidence>
<dbReference type="Gene3D" id="3.40.50.150">
    <property type="entry name" value="Vaccinia Virus protein VP39"/>
    <property type="match status" value="1"/>
</dbReference>
<organism evidence="1">
    <name type="scientific">marine sediment metagenome</name>
    <dbReference type="NCBI Taxonomy" id="412755"/>
    <lineage>
        <taxon>unclassified sequences</taxon>
        <taxon>metagenomes</taxon>
        <taxon>ecological metagenomes</taxon>
    </lineage>
</organism>
<dbReference type="SUPFAM" id="SSF53335">
    <property type="entry name" value="S-adenosyl-L-methionine-dependent methyltransferases"/>
    <property type="match status" value="1"/>
</dbReference>
<accession>A0A0F9HKL8</accession>
<dbReference type="EMBL" id="LAZR01016612">
    <property type="protein sequence ID" value="KKM03742.1"/>
    <property type="molecule type" value="Genomic_DNA"/>
</dbReference>
<protein>
    <recommendedName>
        <fullName evidence="2">Methyltransferase type 11 domain-containing protein</fullName>
    </recommendedName>
</protein>
<name>A0A0F9HKL8_9ZZZZ</name>
<sequence>MGLTAKVIAFQEKIIQKVGFHWQKVRMCELGAMCMRTMNDLPAKKYYIEEKKVLEHVSIDWNGMFGSLPINLSFPVPKELLNRFNLVTDYGTIEHVDNQYQVFKNVHDVCSMNGVIIHTLPTLNYWKDHCKYFYSKDFFVELARVCDYKILDLEIKNPYNAFAPKTKMVFIAFLKNNNNEFISEKDFNELEIFEFKNLNNTFSYYLEKILWKLWGLRYYILNSHNKNLKRIFRKILNKFIRRS</sequence>
<dbReference type="InterPro" id="IPR029063">
    <property type="entry name" value="SAM-dependent_MTases_sf"/>
</dbReference>
<gene>
    <name evidence="1" type="ORF">LCGC14_1771350</name>
</gene>
<proteinExistence type="predicted"/>
<evidence type="ECO:0000313" key="1">
    <source>
        <dbReference type="EMBL" id="KKM03742.1"/>
    </source>
</evidence>
<dbReference type="AlphaFoldDB" id="A0A0F9HKL8"/>